<evidence type="ECO:0000256" key="7">
    <source>
        <dbReference type="ARBA" id="ARBA00023170"/>
    </source>
</evidence>
<dbReference type="PANTHER" id="PTHR24230:SF158">
    <property type="entry name" value="G-PROTEIN COUPLED RECEPTORS FAMILY 1 PROFILE DOMAIN-CONTAINING PROTEIN"/>
    <property type="match status" value="1"/>
</dbReference>
<dbReference type="CDD" id="cd00637">
    <property type="entry name" value="7tm_classA_rhodopsin-like"/>
    <property type="match status" value="1"/>
</dbReference>
<keyword evidence="4 10" id="KW-1133">Transmembrane helix</keyword>
<keyword evidence="2" id="KW-1003">Cell membrane</keyword>
<dbReference type="PANTHER" id="PTHR24230">
    <property type="entry name" value="G-PROTEIN COUPLED RECEPTOR"/>
    <property type="match status" value="1"/>
</dbReference>
<dbReference type="Proteomes" id="UP001217089">
    <property type="component" value="Unassembled WGS sequence"/>
</dbReference>
<comment type="subcellular location">
    <subcellularLocation>
        <location evidence="1">Cell membrane</location>
        <topology evidence="1">Multi-pass membrane protein</topology>
    </subcellularLocation>
</comment>
<organism evidence="12 13">
    <name type="scientific">Tegillarca granosa</name>
    <name type="common">Malaysian cockle</name>
    <name type="synonym">Anadara granosa</name>
    <dbReference type="NCBI Taxonomy" id="220873"/>
    <lineage>
        <taxon>Eukaryota</taxon>
        <taxon>Metazoa</taxon>
        <taxon>Spiralia</taxon>
        <taxon>Lophotrochozoa</taxon>
        <taxon>Mollusca</taxon>
        <taxon>Bivalvia</taxon>
        <taxon>Autobranchia</taxon>
        <taxon>Pteriomorphia</taxon>
        <taxon>Arcoida</taxon>
        <taxon>Arcoidea</taxon>
        <taxon>Arcidae</taxon>
        <taxon>Tegillarca</taxon>
    </lineage>
</organism>
<keyword evidence="3 9" id="KW-0812">Transmembrane</keyword>
<dbReference type="PRINTS" id="PR00237">
    <property type="entry name" value="GPCRRHODOPSN"/>
</dbReference>
<dbReference type="SUPFAM" id="SSF81321">
    <property type="entry name" value="Family A G protein-coupled receptor-like"/>
    <property type="match status" value="1"/>
</dbReference>
<comment type="similarity">
    <text evidence="9">Belongs to the G-protein coupled receptor 1 family.</text>
</comment>
<evidence type="ECO:0000256" key="9">
    <source>
        <dbReference type="RuleBase" id="RU000688"/>
    </source>
</evidence>
<dbReference type="PROSITE" id="PS50262">
    <property type="entry name" value="G_PROTEIN_RECEP_F1_2"/>
    <property type="match status" value="1"/>
</dbReference>
<accession>A0ABQ9FSR9</accession>
<gene>
    <name evidence="12" type="ORF">KUTeg_001890</name>
</gene>
<proteinExistence type="inferred from homology"/>
<keyword evidence="7 9" id="KW-0675">Receptor</keyword>
<dbReference type="Gene3D" id="1.20.1070.10">
    <property type="entry name" value="Rhodopsin 7-helix transmembrane proteins"/>
    <property type="match status" value="1"/>
</dbReference>
<keyword evidence="5 9" id="KW-0297">G-protein coupled receptor</keyword>
<keyword evidence="6 10" id="KW-0472">Membrane</keyword>
<name>A0ABQ9FSR9_TEGGR</name>
<keyword evidence="8 9" id="KW-0807">Transducer</keyword>
<feature type="transmembrane region" description="Helical" evidence="10">
    <location>
        <begin position="264"/>
        <end position="284"/>
    </location>
</feature>
<dbReference type="Pfam" id="PF00001">
    <property type="entry name" value="7tm_1"/>
    <property type="match status" value="1"/>
</dbReference>
<evidence type="ECO:0000259" key="11">
    <source>
        <dbReference type="PROSITE" id="PS50262"/>
    </source>
</evidence>
<dbReference type="InterPro" id="IPR017452">
    <property type="entry name" value="GPCR_Rhodpsn_7TM"/>
</dbReference>
<comment type="caution">
    <text evidence="12">The sequence shown here is derived from an EMBL/GenBank/DDBJ whole genome shotgun (WGS) entry which is preliminary data.</text>
</comment>
<feature type="transmembrane region" description="Helical" evidence="10">
    <location>
        <begin position="54"/>
        <end position="72"/>
    </location>
</feature>
<evidence type="ECO:0000256" key="8">
    <source>
        <dbReference type="ARBA" id="ARBA00023224"/>
    </source>
</evidence>
<protein>
    <recommendedName>
        <fullName evidence="11">G-protein coupled receptors family 1 profile domain-containing protein</fullName>
    </recommendedName>
</protein>
<evidence type="ECO:0000313" key="12">
    <source>
        <dbReference type="EMBL" id="KAJ8320303.1"/>
    </source>
</evidence>
<evidence type="ECO:0000313" key="13">
    <source>
        <dbReference type="Proteomes" id="UP001217089"/>
    </source>
</evidence>
<dbReference type="InterPro" id="IPR000276">
    <property type="entry name" value="GPCR_Rhodpsn"/>
</dbReference>
<feature type="transmembrane region" description="Helical" evidence="10">
    <location>
        <begin position="163"/>
        <end position="188"/>
    </location>
</feature>
<evidence type="ECO:0000256" key="5">
    <source>
        <dbReference type="ARBA" id="ARBA00023040"/>
    </source>
</evidence>
<evidence type="ECO:0000256" key="10">
    <source>
        <dbReference type="SAM" id="Phobius"/>
    </source>
</evidence>
<evidence type="ECO:0000256" key="3">
    <source>
        <dbReference type="ARBA" id="ARBA00022692"/>
    </source>
</evidence>
<evidence type="ECO:0000256" key="1">
    <source>
        <dbReference type="ARBA" id="ARBA00004651"/>
    </source>
</evidence>
<feature type="transmembrane region" description="Helical" evidence="10">
    <location>
        <begin position="380"/>
        <end position="401"/>
    </location>
</feature>
<evidence type="ECO:0000256" key="4">
    <source>
        <dbReference type="ARBA" id="ARBA00022989"/>
    </source>
</evidence>
<dbReference type="EMBL" id="JARBDR010000141">
    <property type="protein sequence ID" value="KAJ8320303.1"/>
    <property type="molecule type" value="Genomic_DNA"/>
</dbReference>
<evidence type="ECO:0000256" key="6">
    <source>
        <dbReference type="ARBA" id="ARBA00023136"/>
    </source>
</evidence>
<dbReference type="PROSITE" id="PS00237">
    <property type="entry name" value="G_PROTEIN_RECEP_F1_1"/>
    <property type="match status" value="1"/>
</dbReference>
<feature type="transmembrane region" description="Helical" evidence="10">
    <location>
        <begin position="407"/>
        <end position="429"/>
    </location>
</feature>
<reference evidence="12 13" key="1">
    <citation type="submission" date="2022-12" db="EMBL/GenBank/DDBJ databases">
        <title>Chromosome-level genome of Tegillarca granosa.</title>
        <authorList>
            <person name="Kim J."/>
        </authorList>
    </citation>
    <scope>NUCLEOTIDE SEQUENCE [LARGE SCALE GENOMIC DNA]</scope>
    <source>
        <strain evidence="12">Teg-2019</strain>
        <tissue evidence="12">Adductor muscle</tissue>
    </source>
</reference>
<feature type="domain" description="G-protein coupled receptors family 1 profile" evidence="11">
    <location>
        <begin position="64"/>
        <end position="426"/>
    </location>
</feature>
<feature type="transmembrane region" description="Helical" evidence="10">
    <location>
        <begin position="121"/>
        <end position="142"/>
    </location>
</feature>
<sequence>MDFAILYLLQAFFIIFISWLKKSTVMKIDMFVWNVMYIFVNELEEAQDNIRYKYDMFAIVGVVGNALVLYVFSNLKQKLTSTIFILTLAGTDFATCLVTIPFTIGVELADFYVGYDSVCKFYQFLVTMTVPFSAFVMVAIAVDRYLCICHPFLHVMTIKRAECIVACLCVFAVILGILSSLTSSVYMYKTETINSTNSVLYNVSKYPIINSSGFDLVYSKNDSMYYYYVNETVSEKVRTLNFSGYCQNIPVIFDQQFFDVYQKIYSAFFGITGLIVMVLYALIYKSVLARRRQRMKNVKNVCCGLWAEIPGESENTTEITTLNNEGKEVSRVGEAAEESEKLTQKNGTHKKATEKDTILKPGSLSRAKLEKFRMANIKTAFMLSIVTLVFILSFLPSWLMALRVIDMYPIVFYLYFFYNVANPVIYAFMNNAFKTQLKQLFHCS</sequence>
<evidence type="ECO:0000256" key="2">
    <source>
        <dbReference type="ARBA" id="ARBA00022475"/>
    </source>
</evidence>
<feature type="transmembrane region" description="Helical" evidence="10">
    <location>
        <begin position="84"/>
        <end position="109"/>
    </location>
</feature>
<keyword evidence="13" id="KW-1185">Reference proteome</keyword>